<protein>
    <submittedName>
        <fullName evidence="1">Uncharacterized protein</fullName>
    </submittedName>
</protein>
<comment type="caution">
    <text evidence="1">The sequence shown here is derived from an EMBL/GenBank/DDBJ whole genome shotgun (WGS) entry which is preliminary data.</text>
</comment>
<dbReference type="Proteomes" id="UP000324800">
    <property type="component" value="Unassembled WGS sequence"/>
</dbReference>
<organism evidence="1 2">
    <name type="scientific">Streblomastix strix</name>
    <dbReference type="NCBI Taxonomy" id="222440"/>
    <lineage>
        <taxon>Eukaryota</taxon>
        <taxon>Metamonada</taxon>
        <taxon>Preaxostyla</taxon>
        <taxon>Oxymonadida</taxon>
        <taxon>Streblomastigidae</taxon>
        <taxon>Streblomastix</taxon>
    </lineage>
</organism>
<sequence>MAPLTIYVSASYGVGITCRQSMIKSKPQFNMGKNQVGYQGMEIQQAKLTIQCCPLQVNLTPLMHYLCDGIVRVLFDDNPDPQVLSMEVIGEIGGSMVRSG</sequence>
<proteinExistence type="predicted"/>
<accession>A0A5J4TWP3</accession>
<evidence type="ECO:0000313" key="1">
    <source>
        <dbReference type="EMBL" id="KAA6362041.1"/>
    </source>
</evidence>
<dbReference type="EMBL" id="SNRW01024727">
    <property type="protein sequence ID" value="KAA6362041.1"/>
    <property type="molecule type" value="Genomic_DNA"/>
</dbReference>
<name>A0A5J4TWP3_9EUKA</name>
<evidence type="ECO:0000313" key="2">
    <source>
        <dbReference type="Proteomes" id="UP000324800"/>
    </source>
</evidence>
<dbReference type="AlphaFoldDB" id="A0A5J4TWP3"/>
<reference evidence="1 2" key="1">
    <citation type="submission" date="2019-03" db="EMBL/GenBank/DDBJ databases">
        <title>Single cell metagenomics reveals metabolic interactions within the superorganism composed of flagellate Streblomastix strix and complex community of Bacteroidetes bacteria on its surface.</title>
        <authorList>
            <person name="Treitli S.C."/>
            <person name="Kolisko M."/>
            <person name="Husnik F."/>
            <person name="Keeling P."/>
            <person name="Hampl V."/>
        </authorList>
    </citation>
    <scope>NUCLEOTIDE SEQUENCE [LARGE SCALE GENOMIC DNA]</scope>
    <source>
        <strain evidence="1">ST1C</strain>
    </source>
</reference>
<gene>
    <name evidence="1" type="ORF">EZS28_042433</name>
</gene>